<dbReference type="InterPro" id="IPR025348">
    <property type="entry name" value="DUF4252"/>
</dbReference>
<dbReference type="PROSITE" id="PS51257">
    <property type="entry name" value="PROKAR_LIPOPROTEIN"/>
    <property type="match status" value="1"/>
</dbReference>
<dbReference type="EMBL" id="FQTW01000001">
    <property type="protein sequence ID" value="SHE35278.1"/>
    <property type="molecule type" value="Genomic_DNA"/>
</dbReference>
<dbReference type="Pfam" id="PF14060">
    <property type="entry name" value="DUF4252"/>
    <property type="match status" value="1"/>
</dbReference>
<organism evidence="1 2">
    <name type="scientific">Psychroflexus salarius</name>
    <dbReference type="NCBI Taxonomy" id="1155689"/>
    <lineage>
        <taxon>Bacteria</taxon>
        <taxon>Pseudomonadati</taxon>
        <taxon>Bacteroidota</taxon>
        <taxon>Flavobacteriia</taxon>
        <taxon>Flavobacteriales</taxon>
        <taxon>Flavobacteriaceae</taxon>
        <taxon>Psychroflexus</taxon>
    </lineage>
</organism>
<evidence type="ECO:0000313" key="2">
    <source>
        <dbReference type="Proteomes" id="UP000184462"/>
    </source>
</evidence>
<proteinExistence type="predicted"/>
<gene>
    <name evidence="1" type="ORF">SAMN05444278_101311</name>
</gene>
<keyword evidence="2" id="KW-1185">Reference proteome</keyword>
<dbReference type="RefSeq" id="WP_083574441.1">
    <property type="nucleotide sequence ID" value="NZ_FQTW01000001.1"/>
</dbReference>
<dbReference type="AlphaFoldDB" id="A0A1M4SSW6"/>
<dbReference type="Proteomes" id="UP000184462">
    <property type="component" value="Unassembled WGS sequence"/>
</dbReference>
<evidence type="ECO:0000313" key="1">
    <source>
        <dbReference type="EMBL" id="SHE35278.1"/>
    </source>
</evidence>
<dbReference type="OrthoDB" id="1143555at2"/>
<sequence length="173" mass="19629">MKYLFTTLCLMILVSCSNKQSLQEYLISKDKDANFKTMSVATDLLVPNIEELSTEEQATLKKIKSINVAAMPTDSVNQVAYEKETRQVETILENSTYQTLMKMNADDKGMNLLYIGNDIKIDEVVFYGKSKETGMLVARLNSRDLKPNDLAKLLSMADKLDMSQIENFSENFK</sequence>
<accession>A0A1M4SSW6</accession>
<evidence type="ECO:0008006" key="3">
    <source>
        <dbReference type="Google" id="ProtNLM"/>
    </source>
</evidence>
<dbReference type="STRING" id="1155689.SAMN05444278_101311"/>
<protein>
    <recommendedName>
        <fullName evidence="3">DUF4252 domain-containing protein</fullName>
    </recommendedName>
</protein>
<reference evidence="1 2" key="1">
    <citation type="submission" date="2016-11" db="EMBL/GenBank/DDBJ databases">
        <authorList>
            <person name="Jaros S."/>
            <person name="Januszkiewicz K."/>
            <person name="Wedrychowicz H."/>
        </authorList>
    </citation>
    <scope>NUCLEOTIDE SEQUENCE [LARGE SCALE GENOMIC DNA]</scope>
    <source>
        <strain evidence="1 2">DSM 25661</strain>
    </source>
</reference>
<name>A0A1M4SSW6_9FLAO</name>